<sequence>MDIKNRSIVLSETESGDLNDNLNWIEHEEVKYHLRYLSEYKFSKGANSNVYILKDLSGLKKDRAVKICNYSKPGRNAKETVIRRYGRFINEIEVLKDLGTKGKENIVQYDFDGFIELKGNMFPYYVMEKADTDLKEYLQENQEIDEQEKVKFCLNIYNAIKELHDEDYYHRDIKPDNILLFYQDDEKEKAVWKLGDLGLVAHRDKDYDDIGERIGPIGWLSPEAMNKMLTQKTNTNFDCSIDEKSDIFQLGKLFWFIFQLNAPIGQVSFDDFICKAVHKKDIFCLIAEMLSYSKENRADREFIDMFLGDIARRYAVA</sequence>
<dbReference type="PANTHER" id="PTHR44167:SF24">
    <property type="entry name" value="SERINE_THREONINE-PROTEIN KINASE CHK2"/>
    <property type="match status" value="1"/>
</dbReference>
<dbReference type="Gene3D" id="1.10.510.10">
    <property type="entry name" value="Transferase(Phosphotransferase) domain 1"/>
    <property type="match status" value="1"/>
</dbReference>
<accession>A0A939JXT2</accession>
<dbReference type="InterPro" id="IPR000719">
    <property type="entry name" value="Prot_kinase_dom"/>
</dbReference>
<evidence type="ECO:0000313" key="2">
    <source>
        <dbReference type="EMBL" id="MBO0933292.1"/>
    </source>
</evidence>
<dbReference type="Pfam" id="PF00069">
    <property type="entry name" value="Pkinase"/>
    <property type="match status" value="1"/>
</dbReference>
<evidence type="ECO:0000259" key="1">
    <source>
        <dbReference type="PROSITE" id="PS50011"/>
    </source>
</evidence>
<dbReference type="RefSeq" id="WP_207337249.1">
    <property type="nucleotide sequence ID" value="NZ_JAFMYU010000018.1"/>
</dbReference>
<dbReference type="InterPro" id="IPR008271">
    <property type="entry name" value="Ser/Thr_kinase_AS"/>
</dbReference>
<dbReference type="SMART" id="SM00220">
    <property type="entry name" value="S_TKc"/>
    <property type="match status" value="1"/>
</dbReference>
<dbReference type="PROSITE" id="PS00108">
    <property type="entry name" value="PROTEIN_KINASE_ST"/>
    <property type="match status" value="1"/>
</dbReference>
<gene>
    <name evidence="2" type="ORF">J2I48_19940</name>
</gene>
<dbReference type="GO" id="GO:0004674">
    <property type="term" value="F:protein serine/threonine kinase activity"/>
    <property type="evidence" value="ECO:0007669"/>
    <property type="project" value="TreeGrafter"/>
</dbReference>
<proteinExistence type="predicted"/>
<keyword evidence="3" id="KW-1185">Reference proteome</keyword>
<dbReference type="Proteomes" id="UP000664795">
    <property type="component" value="Unassembled WGS sequence"/>
</dbReference>
<feature type="domain" description="Protein kinase" evidence="1">
    <location>
        <begin position="36"/>
        <end position="317"/>
    </location>
</feature>
<dbReference type="PROSITE" id="PS50011">
    <property type="entry name" value="PROTEIN_KINASE_DOM"/>
    <property type="match status" value="1"/>
</dbReference>
<keyword evidence="2" id="KW-0808">Transferase</keyword>
<evidence type="ECO:0000313" key="3">
    <source>
        <dbReference type="Proteomes" id="UP000664795"/>
    </source>
</evidence>
<dbReference type="AlphaFoldDB" id="A0A939JXT2"/>
<dbReference type="EMBL" id="JAFMYU010000018">
    <property type="protein sequence ID" value="MBO0933292.1"/>
    <property type="molecule type" value="Genomic_DNA"/>
</dbReference>
<comment type="caution">
    <text evidence="2">The sequence shown here is derived from an EMBL/GenBank/DDBJ whole genome shotgun (WGS) entry which is preliminary data.</text>
</comment>
<protein>
    <submittedName>
        <fullName evidence="2">Protein kinase</fullName>
    </submittedName>
</protein>
<dbReference type="GO" id="GO:0005524">
    <property type="term" value="F:ATP binding"/>
    <property type="evidence" value="ECO:0007669"/>
    <property type="project" value="InterPro"/>
</dbReference>
<dbReference type="GO" id="GO:0005737">
    <property type="term" value="C:cytoplasm"/>
    <property type="evidence" value="ECO:0007669"/>
    <property type="project" value="TreeGrafter"/>
</dbReference>
<dbReference type="InterPro" id="IPR011009">
    <property type="entry name" value="Kinase-like_dom_sf"/>
</dbReference>
<dbReference type="SUPFAM" id="SSF56112">
    <property type="entry name" value="Protein kinase-like (PK-like)"/>
    <property type="match status" value="1"/>
</dbReference>
<organism evidence="2 3">
    <name type="scientific">Fibrella aquatilis</name>
    <dbReference type="NCBI Taxonomy" id="2817059"/>
    <lineage>
        <taxon>Bacteria</taxon>
        <taxon>Pseudomonadati</taxon>
        <taxon>Bacteroidota</taxon>
        <taxon>Cytophagia</taxon>
        <taxon>Cytophagales</taxon>
        <taxon>Spirosomataceae</taxon>
        <taxon>Fibrella</taxon>
    </lineage>
</organism>
<keyword evidence="2" id="KW-0418">Kinase</keyword>
<name>A0A939JXT2_9BACT</name>
<dbReference type="PANTHER" id="PTHR44167">
    <property type="entry name" value="OVARIAN-SPECIFIC SERINE/THREONINE-PROTEIN KINASE LOK-RELATED"/>
    <property type="match status" value="1"/>
</dbReference>
<reference evidence="2 3" key="1">
    <citation type="submission" date="2021-03" db="EMBL/GenBank/DDBJ databases">
        <title>Fibrella sp. HMF5036 genome sequencing and assembly.</title>
        <authorList>
            <person name="Kang H."/>
            <person name="Kim H."/>
            <person name="Bae S."/>
            <person name="Joh K."/>
        </authorList>
    </citation>
    <scope>NUCLEOTIDE SEQUENCE [LARGE SCALE GENOMIC DNA]</scope>
    <source>
        <strain evidence="2 3">HMF5036</strain>
    </source>
</reference>